<keyword evidence="5" id="KW-1185">Reference proteome</keyword>
<dbReference type="Pfam" id="PF07686">
    <property type="entry name" value="V-set"/>
    <property type="match status" value="1"/>
</dbReference>
<dbReference type="GO" id="GO:0070234">
    <property type="term" value="P:positive regulation of T cell apoptotic process"/>
    <property type="evidence" value="ECO:0000318"/>
    <property type="project" value="GO_Central"/>
</dbReference>
<keyword evidence="3" id="KW-0732">Signal</keyword>
<dbReference type="PANTHER" id="PTHR15264:SF2">
    <property type="entry name" value="PROGRAMMED CELL DEATH PROTEIN 1"/>
    <property type="match status" value="1"/>
</dbReference>
<keyword evidence="2" id="KW-0472">Membrane</keyword>
<keyword evidence="2" id="KW-1133">Transmembrane helix</keyword>
<dbReference type="GeneTree" id="ENSGT00390000013662"/>
<evidence type="ECO:0000256" key="1">
    <source>
        <dbReference type="SAM" id="MobiDB-lite"/>
    </source>
</evidence>
<feature type="chain" id="PRO_5044006163" evidence="3">
    <location>
        <begin position="25"/>
        <end position="414"/>
    </location>
</feature>
<dbReference type="OrthoDB" id="9940233at2759"/>
<dbReference type="FunCoup" id="A0A8I3PR61">
    <property type="interactions" value="62"/>
</dbReference>
<dbReference type="PROSITE" id="PS50835">
    <property type="entry name" value="IG_LIKE"/>
    <property type="match status" value="1"/>
</dbReference>
<gene>
    <name evidence="4" type="primary">PDCD1</name>
</gene>
<feature type="region of interest" description="Disordered" evidence="1">
    <location>
        <begin position="137"/>
        <end position="162"/>
    </location>
</feature>
<dbReference type="SUPFAM" id="SSF48726">
    <property type="entry name" value="Immunoglobulin"/>
    <property type="match status" value="1"/>
</dbReference>
<organism evidence="4 5">
    <name type="scientific">Canis lupus familiaris</name>
    <name type="common">Dog</name>
    <name type="synonym">Canis familiaris</name>
    <dbReference type="NCBI Taxonomy" id="9615"/>
    <lineage>
        <taxon>Eukaryota</taxon>
        <taxon>Metazoa</taxon>
        <taxon>Chordata</taxon>
        <taxon>Craniata</taxon>
        <taxon>Vertebrata</taxon>
        <taxon>Euteleostomi</taxon>
        <taxon>Mammalia</taxon>
        <taxon>Eutheria</taxon>
        <taxon>Laurasiatheria</taxon>
        <taxon>Carnivora</taxon>
        <taxon>Caniformia</taxon>
        <taxon>Canidae</taxon>
        <taxon>Canis</taxon>
    </lineage>
</organism>
<dbReference type="PANTHER" id="PTHR15264">
    <property type="entry name" value="PROGRAMMED CELL DEATH PROTEIN 1"/>
    <property type="match status" value="1"/>
</dbReference>
<dbReference type="Gene3D" id="2.60.40.10">
    <property type="entry name" value="Immunoglobulins"/>
    <property type="match status" value="1"/>
</dbReference>
<feature type="compositionally biased region" description="Low complexity" evidence="1">
    <location>
        <begin position="293"/>
        <end position="304"/>
    </location>
</feature>
<dbReference type="SMART" id="SM00409">
    <property type="entry name" value="IG"/>
    <property type="match status" value="1"/>
</dbReference>
<dbReference type="CDD" id="cd16088">
    <property type="entry name" value="IgV_PD1"/>
    <property type="match status" value="1"/>
</dbReference>
<evidence type="ECO:0000256" key="3">
    <source>
        <dbReference type="SAM" id="SignalP"/>
    </source>
</evidence>
<dbReference type="InterPro" id="IPR013106">
    <property type="entry name" value="Ig_V-set"/>
</dbReference>
<dbReference type="Reactome" id="R-CFA-389948">
    <property type="pathway name" value="Co-inhibition by PD-1"/>
</dbReference>
<dbReference type="InterPro" id="IPR003599">
    <property type="entry name" value="Ig_sub"/>
</dbReference>
<dbReference type="AlphaFoldDB" id="A0A8I3PR61"/>
<feature type="signal peptide" evidence="3">
    <location>
        <begin position="1"/>
        <end position="24"/>
    </location>
</feature>
<evidence type="ECO:0000313" key="4">
    <source>
        <dbReference type="Ensembl" id="ENSCAFP00845033688.1"/>
    </source>
</evidence>
<dbReference type="InterPro" id="IPR036179">
    <property type="entry name" value="Ig-like_dom_sf"/>
</dbReference>
<dbReference type="SMART" id="SM00406">
    <property type="entry name" value="IGv"/>
    <property type="match status" value="1"/>
</dbReference>
<reference evidence="4" key="3">
    <citation type="submission" date="2025-09" db="UniProtKB">
        <authorList>
            <consortium name="Ensembl"/>
        </authorList>
    </citation>
    <scope>IDENTIFICATION</scope>
    <source>
        <strain evidence="4">Boxer</strain>
    </source>
</reference>
<dbReference type="Proteomes" id="UP000805418">
    <property type="component" value="Chromosome 25"/>
</dbReference>
<sequence length="414" mass="43685">MGSRRGPWPLVWAVLQLGWWPGWLLDSPDRPWSPLTFSPAQLTVQEGENATFTCSLADIPDSFVLNWYRLSPRNQTDKLAAFQEDRIEPGRDRRFRVTRLPNGRDFHMSIVAARLNDSGIYLCGAIYLPPNTQINESPRAELSVTERTLEPPTQSPSPPPRLSGQLQGLVIGVTSVLVGVLLLLLLTWVLAAVFPRATREGGPRCSARLHPGLRGAGLPVAREDAGAPGALCPGADRVCHHRLPGQAGVPGPQGLGQQPAGSPASEPRGRTRPVAPLTGRLRWPMSCRLSTRSPAGTSPEAASSGGPGGCSGAEPVTPAACGSPHGSPLSTHDLGAAGAPVPAPVPLRGCAWGKEARPGPQARPPEPDGPPRPDCCPVLPHVPPWGRGPVPRPPGCLHVGTQGHWPETPLGTAC</sequence>
<name>A0A8I3PR61_CANLF</name>
<dbReference type="InterPro" id="IPR013783">
    <property type="entry name" value="Ig-like_fold"/>
</dbReference>
<dbReference type="GO" id="GO:0050776">
    <property type="term" value="P:regulation of immune response"/>
    <property type="evidence" value="ECO:0000318"/>
    <property type="project" value="GO_Central"/>
</dbReference>
<dbReference type="GO" id="GO:0009897">
    <property type="term" value="C:external side of plasma membrane"/>
    <property type="evidence" value="ECO:0000318"/>
    <property type="project" value="GO_Central"/>
</dbReference>
<proteinExistence type="predicted"/>
<reference evidence="4" key="2">
    <citation type="submission" date="2025-08" db="UniProtKB">
        <authorList>
            <consortium name="Ensembl"/>
        </authorList>
    </citation>
    <scope>IDENTIFICATION</scope>
    <source>
        <strain evidence="4">Boxer</strain>
    </source>
</reference>
<dbReference type="Ensembl" id="ENSCAFT00845042972.1">
    <property type="protein sequence ID" value="ENSCAFP00845033688.1"/>
    <property type="gene ID" value="ENSCAFG00845024308.1"/>
</dbReference>
<accession>A0A8I3PR61</accession>
<feature type="transmembrane region" description="Helical" evidence="2">
    <location>
        <begin position="169"/>
        <end position="194"/>
    </location>
</feature>
<dbReference type="GO" id="GO:0050777">
    <property type="term" value="P:negative regulation of immune response"/>
    <property type="evidence" value="ECO:0007669"/>
    <property type="project" value="InterPro"/>
</dbReference>
<feature type="compositionally biased region" description="Low complexity" evidence="1">
    <location>
        <begin position="244"/>
        <end position="261"/>
    </location>
</feature>
<reference evidence="4" key="1">
    <citation type="submission" date="2020-03" db="EMBL/GenBank/DDBJ databases">
        <title>Long-read based genome assembly of a Labrador retriever dog.</title>
        <authorList>
            <person name="Eory L."/>
            <person name="Zhang W."/>
            <person name="Schoenebeck J."/>
        </authorList>
    </citation>
    <scope>NUCLEOTIDE SEQUENCE [LARGE SCALE GENOMIC DNA]</scope>
    <source>
        <strain evidence="4">Labrador retriever</strain>
    </source>
</reference>
<evidence type="ECO:0000313" key="5">
    <source>
        <dbReference type="Proteomes" id="UP000805418"/>
    </source>
</evidence>
<feature type="region of interest" description="Disordered" evidence="1">
    <location>
        <begin position="243"/>
        <end position="375"/>
    </location>
</feature>
<dbReference type="InterPro" id="IPR042379">
    <property type="entry name" value="PDCD1"/>
</dbReference>
<keyword evidence="2" id="KW-0812">Transmembrane</keyword>
<protein>
    <submittedName>
        <fullName evidence="4">Programmed cell death 1</fullName>
    </submittedName>
</protein>
<dbReference type="InterPro" id="IPR007110">
    <property type="entry name" value="Ig-like_dom"/>
</dbReference>
<evidence type="ECO:0000256" key="2">
    <source>
        <dbReference type="SAM" id="Phobius"/>
    </source>
</evidence>